<feature type="region of interest" description="Disordered" evidence="1">
    <location>
        <begin position="272"/>
        <end position="342"/>
    </location>
</feature>
<evidence type="ECO:0000313" key="2">
    <source>
        <dbReference type="EMBL" id="CAD2221478.1"/>
    </source>
</evidence>
<evidence type="ECO:0000313" key="3">
    <source>
        <dbReference type="Proteomes" id="UP000515908"/>
    </source>
</evidence>
<feature type="compositionally biased region" description="Basic and acidic residues" evidence="1">
    <location>
        <begin position="92"/>
        <end position="102"/>
    </location>
</feature>
<gene>
    <name evidence="2" type="ORF">ADEAN_000901000</name>
</gene>
<feature type="compositionally biased region" description="Polar residues" evidence="1">
    <location>
        <begin position="323"/>
        <end position="342"/>
    </location>
</feature>
<feature type="region of interest" description="Disordered" evidence="1">
    <location>
        <begin position="91"/>
        <end position="207"/>
    </location>
</feature>
<feature type="compositionally biased region" description="Low complexity" evidence="1">
    <location>
        <begin position="13"/>
        <end position="26"/>
    </location>
</feature>
<feature type="region of interest" description="Disordered" evidence="1">
    <location>
        <begin position="1"/>
        <end position="65"/>
    </location>
</feature>
<dbReference type="Proteomes" id="UP000515908">
    <property type="component" value="Chromosome 21"/>
</dbReference>
<feature type="compositionally biased region" description="Basic and acidic residues" evidence="1">
    <location>
        <begin position="189"/>
        <end position="207"/>
    </location>
</feature>
<reference evidence="2 3" key="1">
    <citation type="submission" date="2020-08" db="EMBL/GenBank/DDBJ databases">
        <authorList>
            <person name="Newling K."/>
            <person name="Davey J."/>
            <person name="Forrester S."/>
        </authorList>
    </citation>
    <scope>NUCLEOTIDE SEQUENCE [LARGE SCALE GENOMIC DNA]</scope>
    <source>
        <strain evidence="3">Crithidia deanei Carvalho (ATCC PRA-265)</strain>
    </source>
</reference>
<keyword evidence="3" id="KW-1185">Reference proteome</keyword>
<proteinExistence type="predicted"/>
<evidence type="ECO:0000256" key="1">
    <source>
        <dbReference type="SAM" id="MobiDB-lite"/>
    </source>
</evidence>
<name>A0A7G2CNP7_9TRYP</name>
<dbReference type="AlphaFoldDB" id="A0A7G2CNP7"/>
<feature type="compositionally biased region" description="Basic residues" evidence="1">
    <location>
        <begin position="419"/>
        <end position="430"/>
    </location>
</feature>
<feature type="compositionally biased region" description="Low complexity" evidence="1">
    <location>
        <begin position="278"/>
        <end position="313"/>
    </location>
</feature>
<organism evidence="2 3">
    <name type="scientific">Angomonas deanei</name>
    <dbReference type="NCBI Taxonomy" id="59799"/>
    <lineage>
        <taxon>Eukaryota</taxon>
        <taxon>Discoba</taxon>
        <taxon>Euglenozoa</taxon>
        <taxon>Kinetoplastea</taxon>
        <taxon>Metakinetoplastina</taxon>
        <taxon>Trypanosomatida</taxon>
        <taxon>Trypanosomatidae</taxon>
        <taxon>Strigomonadinae</taxon>
        <taxon>Angomonas</taxon>
    </lineage>
</organism>
<feature type="compositionally biased region" description="Polar residues" evidence="1">
    <location>
        <begin position="103"/>
        <end position="114"/>
    </location>
</feature>
<feature type="compositionally biased region" description="Basic and acidic residues" evidence="1">
    <location>
        <begin position="166"/>
        <end position="181"/>
    </location>
</feature>
<feature type="compositionally biased region" description="Polar residues" evidence="1">
    <location>
        <begin position="153"/>
        <end position="163"/>
    </location>
</feature>
<feature type="region of interest" description="Disordered" evidence="1">
    <location>
        <begin position="397"/>
        <end position="463"/>
    </location>
</feature>
<sequence length="463" mass="52897">MEEKKRCFSWDGSSSPQNNNNQNSSPKSPVKLEWNSPTRTPSPVLKSTDMGLVENATPHRKSSSFHYLESETILASTCPSKLMTLVGTANENMKEDEKEDGKCSSSEASLSNRTLPPPKENPKTNQNDSCTRRRHTTEEEASLPQQKKKSVNVHPNRSNSFTNGFDLEKYNSRPITDENKNNQHRHQSERRPTPEDYEKLQRSVQDTEQRSLRILKRIKLLKTEEEALRGHLHRLSLKQQKLLSVLPAVRRTTSQHYIHGASSRFAGDSSIFRHSHTTHNNNNNHNVDSHTNSNGDTVTVNVPNSNPNTNPNTHHQHYYFTETDPNNNSENDADGRTNSNGDSYKIVDPSIYAHYAYQSLRLDNNNHNNIEGHFPPPTKPQAPLTFYDLLQPFYSSDNNNSNEISKNEISDENEECSNHHHNHDKSHHSPPRKEGAVRLYTSHGGRKEDVMTELNFRQSERTE</sequence>
<protein>
    <submittedName>
        <fullName evidence="2">Uncharacterized protein</fullName>
    </submittedName>
</protein>
<accession>A0A7G2CNP7</accession>
<dbReference type="VEuPathDB" id="TriTrypDB:ADEAN_000901000"/>
<dbReference type="EMBL" id="LR877165">
    <property type="protein sequence ID" value="CAD2221478.1"/>
    <property type="molecule type" value="Genomic_DNA"/>
</dbReference>